<protein>
    <submittedName>
        <fullName evidence="1">Uncharacterized protein</fullName>
    </submittedName>
</protein>
<organism evidence="1 2">
    <name type="scientific">Pleuronectes platessa</name>
    <name type="common">European plaice</name>
    <dbReference type="NCBI Taxonomy" id="8262"/>
    <lineage>
        <taxon>Eukaryota</taxon>
        <taxon>Metazoa</taxon>
        <taxon>Chordata</taxon>
        <taxon>Craniata</taxon>
        <taxon>Vertebrata</taxon>
        <taxon>Euteleostomi</taxon>
        <taxon>Actinopterygii</taxon>
        <taxon>Neopterygii</taxon>
        <taxon>Teleostei</taxon>
        <taxon>Neoteleostei</taxon>
        <taxon>Acanthomorphata</taxon>
        <taxon>Carangaria</taxon>
        <taxon>Pleuronectiformes</taxon>
        <taxon>Pleuronectoidei</taxon>
        <taxon>Pleuronectidae</taxon>
        <taxon>Pleuronectes</taxon>
    </lineage>
</organism>
<reference evidence="1" key="1">
    <citation type="submission" date="2020-03" db="EMBL/GenBank/DDBJ databases">
        <authorList>
            <person name="Weist P."/>
        </authorList>
    </citation>
    <scope>NUCLEOTIDE SEQUENCE</scope>
</reference>
<evidence type="ECO:0000313" key="2">
    <source>
        <dbReference type="Proteomes" id="UP001153269"/>
    </source>
</evidence>
<dbReference type="Proteomes" id="UP001153269">
    <property type="component" value="Unassembled WGS sequence"/>
</dbReference>
<accession>A0A9N7U761</accession>
<comment type="caution">
    <text evidence="1">The sequence shown here is derived from an EMBL/GenBank/DDBJ whole genome shotgun (WGS) entry which is preliminary data.</text>
</comment>
<dbReference type="AlphaFoldDB" id="A0A9N7U761"/>
<name>A0A9N7U761_PLEPL</name>
<dbReference type="EMBL" id="CADEAL010000787">
    <property type="protein sequence ID" value="CAB1425232.1"/>
    <property type="molecule type" value="Genomic_DNA"/>
</dbReference>
<sequence>MGGPFGVQHLAQGHFGMQMGQTGDQTADLQFESCCSAAQQTSNPQSHLRCHQVLQDSGNKEEVAGKGLSSLFVLCDVPDFKEVNEFRFDWRLQMSKPAPSPVFNLLTRPPIIRNLPSMLLTSIQQMEGGAWEEGREEEGEFGKECEEFISCSESWTEA</sequence>
<proteinExistence type="predicted"/>
<evidence type="ECO:0000313" key="1">
    <source>
        <dbReference type="EMBL" id="CAB1425232.1"/>
    </source>
</evidence>
<keyword evidence="2" id="KW-1185">Reference proteome</keyword>
<gene>
    <name evidence="1" type="ORF">PLEPLA_LOCUS13162</name>
</gene>